<dbReference type="FunFam" id="2.60.120.330:FF:000005">
    <property type="entry name" value="1-aminocyclopropane-1-carboxylate oxidase homolog 1"/>
    <property type="match status" value="1"/>
</dbReference>
<keyword evidence="4" id="KW-0560">Oxidoreductase</keyword>
<feature type="domain" description="Fe2OG dioxygenase" evidence="6">
    <location>
        <begin position="160"/>
        <end position="265"/>
    </location>
</feature>
<name>A0AAF0ZT21_SOLVR</name>
<dbReference type="GO" id="GO:0002238">
    <property type="term" value="P:response to molecule of fungal origin"/>
    <property type="evidence" value="ECO:0007669"/>
    <property type="project" value="UniProtKB-ARBA"/>
</dbReference>
<proteinExistence type="inferred from homology"/>
<organism evidence="7 8">
    <name type="scientific">Solanum verrucosum</name>
    <dbReference type="NCBI Taxonomy" id="315347"/>
    <lineage>
        <taxon>Eukaryota</taxon>
        <taxon>Viridiplantae</taxon>
        <taxon>Streptophyta</taxon>
        <taxon>Embryophyta</taxon>
        <taxon>Tracheophyta</taxon>
        <taxon>Spermatophyta</taxon>
        <taxon>Magnoliopsida</taxon>
        <taxon>eudicotyledons</taxon>
        <taxon>Gunneridae</taxon>
        <taxon>Pentapetalae</taxon>
        <taxon>asterids</taxon>
        <taxon>lamiids</taxon>
        <taxon>Solanales</taxon>
        <taxon>Solanaceae</taxon>
        <taxon>Solanoideae</taxon>
        <taxon>Solaneae</taxon>
        <taxon>Solanum</taxon>
    </lineage>
</organism>
<dbReference type="InterPro" id="IPR044861">
    <property type="entry name" value="IPNS-like_FE2OG_OXY"/>
</dbReference>
<evidence type="ECO:0000313" key="8">
    <source>
        <dbReference type="Proteomes" id="UP001234989"/>
    </source>
</evidence>
<dbReference type="EMBL" id="CP133620">
    <property type="protein sequence ID" value="WMV47959.1"/>
    <property type="molecule type" value="Genomic_DNA"/>
</dbReference>
<keyword evidence="5" id="KW-0408">Iron</keyword>
<accession>A0AAF0ZT21</accession>
<dbReference type="AlphaFoldDB" id="A0AAF0ZT21"/>
<dbReference type="InterPro" id="IPR027443">
    <property type="entry name" value="IPNS-like_sf"/>
</dbReference>
<evidence type="ECO:0000313" key="7">
    <source>
        <dbReference type="EMBL" id="WMV47959.1"/>
    </source>
</evidence>
<dbReference type="InterPro" id="IPR026992">
    <property type="entry name" value="DIOX_N"/>
</dbReference>
<dbReference type="GO" id="GO:0046872">
    <property type="term" value="F:metal ion binding"/>
    <property type="evidence" value="ECO:0007669"/>
    <property type="project" value="UniProtKB-KW"/>
</dbReference>
<keyword evidence="2" id="KW-0479">Metal-binding</keyword>
<evidence type="ECO:0000256" key="5">
    <source>
        <dbReference type="ARBA" id="ARBA00023004"/>
    </source>
</evidence>
<dbReference type="PANTHER" id="PTHR10209">
    <property type="entry name" value="OXIDOREDUCTASE, 2OG-FE II OXYGENASE FAMILY PROTEIN"/>
    <property type="match status" value="1"/>
</dbReference>
<dbReference type="Pfam" id="PF14226">
    <property type="entry name" value="DIOX_N"/>
    <property type="match status" value="2"/>
</dbReference>
<dbReference type="Gene3D" id="2.60.120.330">
    <property type="entry name" value="B-lactam Antibiotic, Isopenicillin N Synthase, Chain"/>
    <property type="match status" value="3"/>
</dbReference>
<dbReference type="GO" id="GO:0016706">
    <property type="term" value="F:2-oxoglutarate-dependent dioxygenase activity"/>
    <property type="evidence" value="ECO:0007669"/>
    <property type="project" value="UniProtKB-ARBA"/>
</dbReference>
<evidence type="ECO:0000256" key="3">
    <source>
        <dbReference type="ARBA" id="ARBA00022896"/>
    </source>
</evidence>
<reference evidence="7" key="1">
    <citation type="submission" date="2023-08" db="EMBL/GenBank/DDBJ databases">
        <title>A de novo genome assembly of Solanum verrucosum Schlechtendal, a Mexican diploid species geographically isolated from the other diploid A-genome species in potato relatives.</title>
        <authorList>
            <person name="Hosaka K."/>
        </authorList>
    </citation>
    <scope>NUCLEOTIDE SEQUENCE</scope>
    <source>
        <tissue evidence="7">Young leaves</tissue>
    </source>
</reference>
<comment type="similarity">
    <text evidence="1">Belongs to the iron/ascorbate-dependent oxidoreductase family.</text>
</comment>
<keyword evidence="8" id="KW-1185">Reference proteome</keyword>
<evidence type="ECO:0000256" key="4">
    <source>
        <dbReference type="ARBA" id="ARBA00023002"/>
    </source>
</evidence>
<sequence>MSRIAESQAELTMEYDRLKELKAFDDTKAGVKGLVDSGIVEIPRIFIRPSDELVEELTQGKSTLHCPVIDFSGIEVQDHRKKVVDEIRDASEKWGFFQLINHGISSSVILEGMIDGIRKFHEQDAEVKKEYYSRDFQSRRVRYESNFDLYQSKAANWRDTLNISLLHSSHIEPEEIPAVCSQLTLGAANHTDPAFLTVLLQDQIGGLQVLHNNQWIDVKPVSQGLVVNIGEALQILSNDKFVSANHRVIVNGVGPRMSVACFFNGSFAQPKIYGPIKDLISEENPLLYKEFTDKVIPQICSLNFKLIKKRYSRVDLAEESKAELEMDYDPLDGVKAIDDTKAGIKGLVDSGMVEIPRIFIRPPHELAEELNVCKSTLQVPVVDLSGIQFEDGHKKIVDEIREASEKWGFFQLINHGIPSSVLEGMIDGTRKFHEQDVEVKKEYYSSDPTRGVRYESNLKVLTTKGRTATWKDSLHISALVSGYIEPEEIPPVCRRTFLEYKNHVTKLGDILLGLLSEALGLKPDHLRAAECDKGLALACHYYPACPQPELTLGSGKHTDPVFLTILLQDQIGGLQVMNDNQWADVEPIEHGLFVNIGDLLQILSNDKFVSVIHRVVAKKIGPRISVACFFTGGSSPPKMYGPIKELISEEKPPLYEDFLVADYFAKYLSRPLDNTGLDLFRL</sequence>
<evidence type="ECO:0000259" key="6">
    <source>
        <dbReference type="PROSITE" id="PS51471"/>
    </source>
</evidence>
<dbReference type="GO" id="GO:0009805">
    <property type="term" value="P:coumarin biosynthetic process"/>
    <property type="evidence" value="ECO:0007669"/>
    <property type="project" value="UniProtKB-ARBA"/>
</dbReference>
<dbReference type="PANTHER" id="PTHR10209:SF720">
    <property type="entry name" value="FE2OG DIOXYGENASE DOMAIN-CONTAINING PROTEIN"/>
    <property type="match status" value="1"/>
</dbReference>
<protein>
    <recommendedName>
        <fullName evidence="6">Fe2OG dioxygenase domain-containing protein</fullName>
    </recommendedName>
</protein>
<dbReference type="PROSITE" id="PS51471">
    <property type="entry name" value="FE2OG_OXY"/>
    <property type="match status" value="2"/>
</dbReference>
<dbReference type="Proteomes" id="UP001234989">
    <property type="component" value="Chromosome 9"/>
</dbReference>
<evidence type="ECO:0000256" key="2">
    <source>
        <dbReference type="ARBA" id="ARBA00022723"/>
    </source>
</evidence>
<dbReference type="GO" id="GO:0031418">
    <property type="term" value="F:L-ascorbic acid binding"/>
    <property type="evidence" value="ECO:0007669"/>
    <property type="project" value="UniProtKB-KW"/>
</dbReference>
<keyword evidence="3" id="KW-0847">Vitamin C</keyword>
<feature type="domain" description="Fe2OG dioxygenase" evidence="6">
    <location>
        <begin position="522"/>
        <end position="633"/>
    </location>
</feature>
<evidence type="ECO:0000256" key="1">
    <source>
        <dbReference type="ARBA" id="ARBA00008056"/>
    </source>
</evidence>
<gene>
    <name evidence="7" type="ORF">MTR67_041344</name>
</gene>
<dbReference type="SUPFAM" id="SSF51197">
    <property type="entry name" value="Clavaminate synthase-like"/>
    <property type="match status" value="2"/>
</dbReference>
<dbReference type="Pfam" id="PF03171">
    <property type="entry name" value="2OG-FeII_Oxy"/>
    <property type="match status" value="2"/>
</dbReference>
<dbReference type="InterPro" id="IPR005123">
    <property type="entry name" value="Oxoglu/Fe-dep_dioxygenase_dom"/>
</dbReference>